<dbReference type="STRING" id="1576369.SAMN05421753_109182"/>
<dbReference type="InterPro" id="IPR051086">
    <property type="entry name" value="RNase_D-like"/>
</dbReference>
<dbReference type="SUPFAM" id="SSF53098">
    <property type="entry name" value="Ribonuclease H-like"/>
    <property type="match status" value="1"/>
</dbReference>
<dbReference type="Gene3D" id="3.30.420.10">
    <property type="entry name" value="Ribonuclease H-like superfamily/Ribonuclease H"/>
    <property type="match status" value="1"/>
</dbReference>
<reference evidence="3" key="1">
    <citation type="submission" date="2016-10" db="EMBL/GenBank/DDBJ databases">
        <authorList>
            <person name="Varghese N."/>
            <person name="Submissions S."/>
        </authorList>
    </citation>
    <scope>NUCLEOTIDE SEQUENCE [LARGE SCALE GENOMIC DNA]</scope>
    <source>
        <strain evidence="3">DSM 26348</strain>
    </source>
</reference>
<organism evidence="2 3">
    <name type="scientific">Planctomicrobium piriforme</name>
    <dbReference type="NCBI Taxonomy" id="1576369"/>
    <lineage>
        <taxon>Bacteria</taxon>
        <taxon>Pseudomonadati</taxon>
        <taxon>Planctomycetota</taxon>
        <taxon>Planctomycetia</taxon>
        <taxon>Planctomycetales</taxon>
        <taxon>Planctomycetaceae</taxon>
        <taxon>Planctomicrobium</taxon>
    </lineage>
</organism>
<gene>
    <name evidence="2" type="ORF">SAMN05421753_109182</name>
</gene>
<dbReference type="PANTHER" id="PTHR47649">
    <property type="entry name" value="RIBONUCLEASE D"/>
    <property type="match status" value="1"/>
</dbReference>
<evidence type="ECO:0000259" key="1">
    <source>
        <dbReference type="PROSITE" id="PS50967"/>
    </source>
</evidence>
<dbReference type="EMBL" id="FOQD01000009">
    <property type="protein sequence ID" value="SFI49022.1"/>
    <property type="molecule type" value="Genomic_DNA"/>
</dbReference>
<dbReference type="Pfam" id="PF00570">
    <property type="entry name" value="HRDC"/>
    <property type="match status" value="1"/>
</dbReference>
<evidence type="ECO:0000313" key="3">
    <source>
        <dbReference type="Proteomes" id="UP000199518"/>
    </source>
</evidence>
<dbReference type="InterPro" id="IPR044876">
    <property type="entry name" value="HRDC_dom_sf"/>
</dbReference>
<accession>A0A1I3IM71</accession>
<dbReference type="SMART" id="SM00474">
    <property type="entry name" value="35EXOc"/>
    <property type="match status" value="1"/>
</dbReference>
<dbReference type="InterPro" id="IPR010997">
    <property type="entry name" value="HRDC-like_sf"/>
</dbReference>
<sequence>MQTIAKSARPDRFFVSLITTQSDFQDLCDQIRTAGLVAFDTEFVSETFYRPRLCLLQFSLANGACFGVDPFLVDDLSEWWEIMTDETTTVIVHGGREEIRFCQFATGRRPRLLIDVQVAEGLRSRGFPISYSNLITRVLSRSIQHGKETRTDWQHRPLTQQQLDYALEDVRYLPEVWETQKLSLQKQGRLDWAYAEIDRLIDSVLAEEDREGWVRLPGYGRLSRKEMAVAKALFLWRNSEAERLNRPQRRILRDDLLVELAHRQPKSVRELNMTRDMNRRDYQQYADRMVEIIKEAGELSGDQLPQKPTGTGHPAQDEVLARILGLALANQCQELCLSMTLVATAADLKDFVRWHVFDKRRGPLPRLMEGWRAGVCGQLLADVLDGNVTLRVSDPKSEYPLEFVRDRDGAK</sequence>
<dbReference type="GO" id="GO:0008408">
    <property type="term" value="F:3'-5' exonuclease activity"/>
    <property type="evidence" value="ECO:0007669"/>
    <property type="project" value="InterPro"/>
</dbReference>
<name>A0A1I3IM71_9PLAN</name>
<dbReference type="InterPro" id="IPR012337">
    <property type="entry name" value="RNaseH-like_sf"/>
</dbReference>
<dbReference type="PROSITE" id="PS50967">
    <property type="entry name" value="HRDC"/>
    <property type="match status" value="1"/>
</dbReference>
<feature type="domain" description="HRDC" evidence="1">
    <location>
        <begin position="223"/>
        <end position="303"/>
    </location>
</feature>
<dbReference type="InterPro" id="IPR036397">
    <property type="entry name" value="RNaseH_sf"/>
</dbReference>
<dbReference type="Gene3D" id="1.10.150.80">
    <property type="entry name" value="HRDC domain"/>
    <property type="match status" value="2"/>
</dbReference>
<evidence type="ECO:0000313" key="2">
    <source>
        <dbReference type="EMBL" id="SFI49022.1"/>
    </source>
</evidence>
<dbReference type="Proteomes" id="UP000199518">
    <property type="component" value="Unassembled WGS sequence"/>
</dbReference>
<proteinExistence type="predicted"/>
<dbReference type="GO" id="GO:0006139">
    <property type="term" value="P:nucleobase-containing compound metabolic process"/>
    <property type="evidence" value="ECO:0007669"/>
    <property type="project" value="InterPro"/>
</dbReference>
<protein>
    <submittedName>
        <fullName evidence="2">Ribonuclease D</fullName>
    </submittedName>
</protein>
<dbReference type="InterPro" id="IPR002121">
    <property type="entry name" value="HRDC_dom"/>
</dbReference>
<dbReference type="GO" id="GO:0000166">
    <property type="term" value="F:nucleotide binding"/>
    <property type="evidence" value="ECO:0007669"/>
    <property type="project" value="InterPro"/>
</dbReference>
<dbReference type="SUPFAM" id="SSF47819">
    <property type="entry name" value="HRDC-like"/>
    <property type="match status" value="2"/>
</dbReference>
<dbReference type="GO" id="GO:0003676">
    <property type="term" value="F:nucleic acid binding"/>
    <property type="evidence" value="ECO:0007669"/>
    <property type="project" value="InterPro"/>
</dbReference>
<keyword evidence="3" id="KW-1185">Reference proteome</keyword>
<dbReference type="CDD" id="cd06142">
    <property type="entry name" value="RNaseD_exo"/>
    <property type="match status" value="1"/>
</dbReference>
<dbReference type="InterPro" id="IPR002562">
    <property type="entry name" value="3'-5'_exonuclease_dom"/>
</dbReference>
<dbReference type="AlphaFoldDB" id="A0A1I3IM71"/>
<dbReference type="Pfam" id="PF01612">
    <property type="entry name" value="DNA_pol_A_exo1"/>
    <property type="match status" value="1"/>
</dbReference>
<dbReference type="PANTHER" id="PTHR47649:SF1">
    <property type="entry name" value="RIBONUCLEASE D"/>
    <property type="match status" value="1"/>
</dbReference>